<evidence type="ECO:0000313" key="2">
    <source>
        <dbReference type="Proteomes" id="UP000016662"/>
    </source>
</evidence>
<gene>
    <name evidence="1" type="ORF">RUMCAL_02000</name>
</gene>
<dbReference type="STRING" id="411473.RUMCAL_02000"/>
<sequence>MVQNQIRSLFLLFAGEEELPDAVQPVLDEAVLEVQQALKDGADEDDARLNWLAAAVAFLRYTEITAARDRAACTFAGTIAQNTDAAQKLEFAGLLVQAYRRLCRSLLEDETFLFQTV</sequence>
<dbReference type="Proteomes" id="UP000016662">
    <property type="component" value="Unassembled WGS sequence"/>
</dbReference>
<organism evidence="1 2">
    <name type="scientific">Ruminococcus callidus ATCC 27760</name>
    <dbReference type="NCBI Taxonomy" id="411473"/>
    <lineage>
        <taxon>Bacteria</taxon>
        <taxon>Bacillati</taxon>
        <taxon>Bacillota</taxon>
        <taxon>Clostridia</taxon>
        <taxon>Eubacteriales</taxon>
        <taxon>Oscillospiraceae</taxon>
        <taxon>Ruminococcus</taxon>
    </lineage>
</organism>
<reference evidence="1 2" key="1">
    <citation type="submission" date="2013-07" db="EMBL/GenBank/DDBJ databases">
        <authorList>
            <person name="Weinstock G."/>
            <person name="Sodergren E."/>
            <person name="Wylie T."/>
            <person name="Fulton L."/>
            <person name="Fulton R."/>
            <person name="Fronick C."/>
            <person name="O'Laughlin M."/>
            <person name="Godfrey J."/>
            <person name="Miner T."/>
            <person name="Herter B."/>
            <person name="Appelbaum E."/>
            <person name="Cordes M."/>
            <person name="Lek S."/>
            <person name="Wollam A."/>
            <person name="Pepin K.H."/>
            <person name="Palsikar V.B."/>
            <person name="Mitreva M."/>
            <person name="Wilson R.K."/>
        </authorList>
    </citation>
    <scope>NUCLEOTIDE SEQUENCE [LARGE SCALE GENOMIC DNA]</scope>
    <source>
        <strain evidence="1 2">ATCC 27760</strain>
    </source>
</reference>
<dbReference type="AlphaFoldDB" id="U2KQV9"/>
<dbReference type="HOGENOM" id="CLU_2083147_0_0_9"/>
<dbReference type="PATRIC" id="fig|411473.3.peg.1651"/>
<evidence type="ECO:0000313" key="1">
    <source>
        <dbReference type="EMBL" id="ERJ94662.1"/>
    </source>
</evidence>
<proteinExistence type="predicted"/>
<dbReference type="RefSeq" id="WP_021683503.1">
    <property type="nucleotide sequence ID" value="NZ_KI260486.1"/>
</dbReference>
<dbReference type="eggNOG" id="ENOG50325YG">
    <property type="taxonomic scope" value="Bacteria"/>
</dbReference>
<dbReference type="EMBL" id="AWVF01000244">
    <property type="protein sequence ID" value="ERJ94662.1"/>
    <property type="molecule type" value="Genomic_DNA"/>
</dbReference>
<accession>U2KQV9</accession>
<keyword evidence="2" id="KW-1185">Reference proteome</keyword>
<protein>
    <submittedName>
        <fullName evidence="1">Uncharacterized protein</fullName>
    </submittedName>
</protein>
<comment type="caution">
    <text evidence="1">The sequence shown here is derived from an EMBL/GenBank/DDBJ whole genome shotgun (WGS) entry which is preliminary data.</text>
</comment>
<name>U2KQV9_9FIRM</name>